<dbReference type="AlphaFoldDB" id="A0A317T955"/>
<dbReference type="EMBL" id="PDNZ01000003">
    <property type="protein sequence ID" value="PWW82267.1"/>
    <property type="molecule type" value="Genomic_DNA"/>
</dbReference>
<keyword evidence="1" id="KW-0812">Transmembrane</keyword>
<organism evidence="3 4">
    <name type="scientific">Prosthecochloris marina</name>
    <dbReference type="NCBI Taxonomy" id="2017681"/>
    <lineage>
        <taxon>Bacteria</taxon>
        <taxon>Pseudomonadati</taxon>
        <taxon>Chlorobiota</taxon>
        <taxon>Chlorobiia</taxon>
        <taxon>Chlorobiales</taxon>
        <taxon>Chlorobiaceae</taxon>
        <taxon>Prosthecochloris</taxon>
    </lineage>
</organism>
<feature type="transmembrane region" description="Helical" evidence="1">
    <location>
        <begin position="99"/>
        <end position="117"/>
    </location>
</feature>
<dbReference type="Pfam" id="PF14358">
    <property type="entry name" value="DUF4405"/>
    <property type="match status" value="1"/>
</dbReference>
<feature type="domain" description="Flavinylation-associated cytochrome" evidence="2">
    <location>
        <begin position="11"/>
        <end position="78"/>
    </location>
</feature>
<evidence type="ECO:0000313" key="4">
    <source>
        <dbReference type="Proteomes" id="UP000246278"/>
    </source>
</evidence>
<dbReference type="RefSeq" id="WP_110022741.1">
    <property type="nucleotide sequence ID" value="NZ_PDNZ01000003.1"/>
</dbReference>
<keyword evidence="1" id="KW-1133">Transmembrane helix</keyword>
<evidence type="ECO:0000313" key="3">
    <source>
        <dbReference type="EMBL" id="PWW82267.1"/>
    </source>
</evidence>
<proteinExistence type="predicted"/>
<feature type="transmembrane region" description="Helical" evidence="1">
    <location>
        <begin position="59"/>
        <end position="78"/>
    </location>
</feature>
<keyword evidence="1" id="KW-0472">Membrane</keyword>
<dbReference type="Proteomes" id="UP000246278">
    <property type="component" value="Unassembled WGS sequence"/>
</dbReference>
<gene>
    <name evidence="3" type="ORF">CR164_04455</name>
</gene>
<evidence type="ECO:0000256" key="1">
    <source>
        <dbReference type="SAM" id="Phobius"/>
    </source>
</evidence>
<dbReference type="OrthoDB" id="9793491at2"/>
<reference evidence="4" key="1">
    <citation type="submission" date="2017-10" db="EMBL/GenBank/DDBJ databases">
        <authorList>
            <person name="Gaisin V.A."/>
            <person name="Rysina M.S."/>
            <person name="Grouzdev D.S."/>
        </authorList>
    </citation>
    <scope>NUCLEOTIDE SEQUENCE [LARGE SCALE GENOMIC DNA]</scope>
    <source>
        <strain evidence="4">V1</strain>
    </source>
</reference>
<accession>A0A317T955</accession>
<protein>
    <recommendedName>
        <fullName evidence="2">Flavinylation-associated cytochrome domain-containing protein</fullName>
    </recommendedName>
</protein>
<sequence length="222" mass="25022">MKKKPFSWRAFISIGLFIAFLMLLVSGIVLFFAPPGRVANWTNWQILGLSKPDWQNQHTLFGLAFIILSIFHLFSINWKAFWSYIITKTHDGLGRPIEIFSILFLALLFGIGTQLKIQPFSAVIDFGEFLSASWEEPQQSPPVPHTERMTLREVAERFTRGQSPESLQEKLEMAGIAAPSLDQTLESIARENNTSAQKVYELLGINASPKPGMGKGQGKNRR</sequence>
<comment type="caution">
    <text evidence="3">The sequence shown here is derived from an EMBL/GenBank/DDBJ whole genome shotgun (WGS) entry which is preliminary data.</text>
</comment>
<name>A0A317T955_9CHLB</name>
<feature type="transmembrane region" description="Helical" evidence="1">
    <location>
        <begin position="12"/>
        <end position="33"/>
    </location>
</feature>
<dbReference type="InterPro" id="IPR025517">
    <property type="entry name" value="DUF4405"/>
</dbReference>
<keyword evidence="4" id="KW-1185">Reference proteome</keyword>
<evidence type="ECO:0000259" key="2">
    <source>
        <dbReference type="Pfam" id="PF14358"/>
    </source>
</evidence>